<keyword evidence="4" id="KW-1185">Reference proteome</keyword>
<name>A0A4C1ZC73_EUMVA</name>
<protein>
    <submittedName>
        <fullName evidence="3">Glucose 1-dehydrogenase</fullName>
    </submittedName>
</protein>
<dbReference type="GO" id="GO:0006629">
    <property type="term" value="P:lipid metabolic process"/>
    <property type="evidence" value="ECO:0007669"/>
    <property type="project" value="UniProtKB-ARBA"/>
</dbReference>
<dbReference type="InterPro" id="IPR057326">
    <property type="entry name" value="KR_dom"/>
</dbReference>
<dbReference type="PRINTS" id="PR00081">
    <property type="entry name" value="GDHRDH"/>
</dbReference>
<reference evidence="3 4" key="1">
    <citation type="journal article" date="2019" name="Commun. Biol.">
        <title>The bagworm genome reveals a unique fibroin gene that provides high tensile strength.</title>
        <authorList>
            <person name="Kono N."/>
            <person name="Nakamura H."/>
            <person name="Ohtoshi R."/>
            <person name="Tomita M."/>
            <person name="Numata K."/>
            <person name="Arakawa K."/>
        </authorList>
    </citation>
    <scope>NUCLEOTIDE SEQUENCE [LARGE SCALE GENOMIC DNA]</scope>
</reference>
<dbReference type="PRINTS" id="PR00080">
    <property type="entry name" value="SDRFAMILY"/>
</dbReference>
<organism evidence="3 4">
    <name type="scientific">Eumeta variegata</name>
    <name type="common">Bagworm moth</name>
    <name type="synonym">Eumeta japonica</name>
    <dbReference type="NCBI Taxonomy" id="151549"/>
    <lineage>
        <taxon>Eukaryota</taxon>
        <taxon>Metazoa</taxon>
        <taxon>Ecdysozoa</taxon>
        <taxon>Arthropoda</taxon>
        <taxon>Hexapoda</taxon>
        <taxon>Insecta</taxon>
        <taxon>Pterygota</taxon>
        <taxon>Neoptera</taxon>
        <taxon>Endopterygota</taxon>
        <taxon>Lepidoptera</taxon>
        <taxon>Glossata</taxon>
        <taxon>Ditrysia</taxon>
        <taxon>Tineoidea</taxon>
        <taxon>Psychidae</taxon>
        <taxon>Oiketicinae</taxon>
        <taxon>Eumeta</taxon>
    </lineage>
</organism>
<dbReference type="SMART" id="SM00822">
    <property type="entry name" value="PKS_KR"/>
    <property type="match status" value="1"/>
</dbReference>
<sequence length="263" mass="27771">MSFTNKVVIVTGASAGIGAATAKLFAKEGVKLSLVGRNVQKLKETEKECKALSGLEPLSIVADLSNEDEARGVISKAIERFGKLDVLVNNAGVSGLTSILDPSYVAEFDRIQTTNIRAVVVLTHAALPHLIKTKGNIVNVSSIASLTPAATLSPYCTSKTALNQFSRCIALEVGPKGVRVNIVAPGPVNTEIHKSTGMTDEQIAESGNHMPLGFLTESEEIGDMILYLASEKAKSITGSVHVVDVGAALNGMNTTLNYLRGYY</sequence>
<evidence type="ECO:0000256" key="1">
    <source>
        <dbReference type="ARBA" id="ARBA00023002"/>
    </source>
</evidence>
<dbReference type="OrthoDB" id="47007at2759"/>
<dbReference type="Gene3D" id="3.40.50.720">
    <property type="entry name" value="NAD(P)-binding Rossmann-like Domain"/>
    <property type="match status" value="1"/>
</dbReference>
<evidence type="ECO:0000313" key="3">
    <source>
        <dbReference type="EMBL" id="GBP85330.1"/>
    </source>
</evidence>
<gene>
    <name evidence="3" type="ORF">EVAR_99416_1</name>
</gene>
<dbReference type="InterPro" id="IPR020904">
    <property type="entry name" value="Sc_DH/Rdtase_CS"/>
</dbReference>
<proteinExistence type="predicted"/>
<dbReference type="InterPro" id="IPR002347">
    <property type="entry name" value="SDR_fam"/>
</dbReference>
<dbReference type="AlphaFoldDB" id="A0A4C1ZC73"/>
<accession>A0A4C1ZC73</accession>
<dbReference type="SUPFAM" id="SSF51735">
    <property type="entry name" value="NAD(P)-binding Rossmann-fold domains"/>
    <property type="match status" value="1"/>
</dbReference>
<dbReference type="FunFam" id="3.40.50.720:FF:000084">
    <property type="entry name" value="Short-chain dehydrogenase reductase"/>
    <property type="match status" value="1"/>
</dbReference>
<dbReference type="EMBL" id="BGZK01001730">
    <property type="protein sequence ID" value="GBP85330.1"/>
    <property type="molecule type" value="Genomic_DNA"/>
</dbReference>
<evidence type="ECO:0000259" key="2">
    <source>
        <dbReference type="SMART" id="SM00822"/>
    </source>
</evidence>
<feature type="domain" description="Ketoreductase" evidence="2">
    <location>
        <begin position="6"/>
        <end position="191"/>
    </location>
</feature>
<comment type="caution">
    <text evidence="3">The sequence shown here is derived from an EMBL/GenBank/DDBJ whole genome shotgun (WGS) entry which is preliminary data.</text>
</comment>
<keyword evidence="1" id="KW-0560">Oxidoreductase</keyword>
<dbReference type="STRING" id="151549.A0A4C1ZC73"/>
<evidence type="ECO:0000313" key="4">
    <source>
        <dbReference type="Proteomes" id="UP000299102"/>
    </source>
</evidence>
<dbReference type="Pfam" id="PF13561">
    <property type="entry name" value="adh_short_C2"/>
    <property type="match status" value="1"/>
</dbReference>
<dbReference type="GO" id="GO:0016491">
    <property type="term" value="F:oxidoreductase activity"/>
    <property type="evidence" value="ECO:0007669"/>
    <property type="project" value="UniProtKB-KW"/>
</dbReference>
<dbReference type="PROSITE" id="PS00061">
    <property type="entry name" value="ADH_SHORT"/>
    <property type="match status" value="1"/>
</dbReference>
<dbReference type="PANTHER" id="PTHR43975:SF2">
    <property type="entry name" value="EG:BACR7A4.14 PROTEIN-RELATED"/>
    <property type="match status" value="1"/>
</dbReference>
<dbReference type="InterPro" id="IPR036291">
    <property type="entry name" value="NAD(P)-bd_dom_sf"/>
</dbReference>
<dbReference type="Proteomes" id="UP000299102">
    <property type="component" value="Unassembled WGS sequence"/>
</dbReference>
<dbReference type="PANTHER" id="PTHR43975">
    <property type="entry name" value="ZGC:101858"/>
    <property type="match status" value="1"/>
</dbReference>